<keyword evidence="2" id="KW-1185">Reference proteome</keyword>
<organism evidence="1 2">
    <name type="scientific">Hydrocarboniphaga effusa AP103</name>
    <dbReference type="NCBI Taxonomy" id="1172194"/>
    <lineage>
        <taxon>Bacteria</taxon>
        <taxon>Pseudomonadati</taxon>
        <taxon>Pseudomonadota</taxon>
        <taxon>Gammaproteobacteria</taxon>
        <taxon>Nevskiales</taxon>
        <taxon>Nevskiaceae</taxon>
        <taxon>Hydrocarboniphaga</taxon>
    </lineage>
</organism>
<accession>I7ZC93</accession>
<name>I7ZC93_9GAMM</name>
<sequence>MRFRSLPNQLGLRDLGLFRYLRFVHSCLLACSFQDRLTLSHTRDRVLCDGDLCFQLVQRFVVAIQKGGFSLGFKWGETFGFSGDVGAQLLQLCSAVGSGFFK</sequence>
<gene>
    <name evidence="1" type="ORF">WQQ_30460</name>
</gene>
<reference evidence="1 2" key="1">
    <citation type="journal article" date="2012" name="J. Bacteriol.">
        <title>Genome Sequence of n-Alkane-Degrading Hydrocarboniphaga effusa Strain AP103T (ATCC BAA-332T).</title>
        <authorList>
            <person name="Chang H.K."/>
            <person name="Zylstra G.J."/>
            <person name="Chae J.C."/>
        </authorList>
    </citation>
    <scope>NUCLEOTIDE SEQUENCE [LARGE SCALE GENOMIC DNA]</scope>
    <source>
        <strain evidence="1 2">AP103</strain>
    </source>
</reference>
<dbReference type="AlphaFoldDB" id="I7ZC93"/>
<protein>
    <submittedName>
        <fullName evidence="1">Uncharacterized protein</fullName>
    </submittedName>
</protein>
<evidence type="ECO:0000313" key="2">
    <source>
        <dbReference type="Proteomes" id="UP000003704"/>
    </source>
</evidence>
<dbReference type="Proteomes" id="UP000003704">
    <property type="component" value="Unassembled WGS sequence"/>
</dbReference>
<comment type="caution">
    <text evidence="1">The sequence shown here is derived from an EMBL/GenBank/DDBJ whole genome shotgun (WGS) entry which is preliminary data.</text>
</comment>
<proteinExistence type="predicted"/>
<evidence type="ECO:0000313" key="1">
    <source>
        <dbReference type="EMBL" id="EIT69464.1"/>
    </source>
</evidence>
<dbReference type="EMBL" id="AKGD01000002">
    <property type="protein sequence ID" value="EIT69464.1"/>
    <property type="molecule type" value="Genomic_DNA"/>
</dbReference>